<dbReference type="AlphaFoldDB" id="A0ABD3G837"/>
<organism evidence="2 3">
    <name type="scientific">Phytophthora oleae</name>
    <dbReference type="NCBI Taxonomy" id="2107226"/>
    <lineage>
        <taxon>Eukaryota</taxon>
        <taxon>Sar</taxon>
        <taxon>Stramenopiles</taxon>
        <taxon>Oomycota</taxon>
        <taxon>Peronosporomycetes</taxon>
        <taxon>Peronosporales</taxon>
        <taxon>Peronosporaceae</taxon>
        <taxon>Phytophthora</taxon>
    </lineage>
</organism>
<evidence type="ECO:0000313" key="2">
    <source>
        <dbReference type="EMBL" id="KAL3673974.1"/>
    </source>
</evidence>
<accession>A0ABD3G837</accession>
<feature type="transmembrane region" description="Helical" evidence="1">
    <location>
        <begin position="97"/>
        <end position="117"/>
    </location>
</feature>
<protein>
    <submittedName>
        <fullName evidence="2">Uncharacterized protein</fullName>
    </submittedName>
</protein>
<keyword evidence="1" id="KW-1133">Transmembrane helix</keyword>
<comment type="caution">
    <text evidence="2">The sequence shown here is derived from an EMBL/GenBank/DDBJ whole genome shotgun (WGS) entry which is preliminary data.</text>
</comment>
<proteinExistence type="predicted"/>
<name>A0ABD3G837_9STRA</name>
<evidence type="ECO:0000313" key="3">
    <source>
        <dbReference type="Proteomes" id="UP001632037"/>
    </source>
</evidence>
<dbReference type="Proteomes" id="UP001632037">
    <property type="component" value="Unassembled WGS sequence"/>
</dbReference>
<evidence type="ECO:0000256" key="1">
    <source>
        <dbReference type="SAM" id="Phobius"/>
    </source>
</evidence>
<keyword evidence="3" id="KW-1185">Reference proteome</keyword>
<reference evidence="2 3" key="1">
    <citation type="submission" date="2024-09" db="EMBL/GenBank/DDBJ databases">
        <title>Genome sequencing and assembly of Phytophthora oleae, isolate VK10A, causative agent of rot of olive drupes.</title>
        <authorList>
            <person name="Conti Taguali S."/>
            <person name="Riolo M."/>
            <person name="La Spada F."/>
            <person name="Cacciola S.O."/>
            <person name="Dionisio G."/>
        </authorList>
    </citation>
    <scope>NUCLEOTIDE SEQUENCE [LARGE SCALE GENOMIC DNA]</scope>
    <source>
        <strain evidence="2 3">VK10A</strain>
    </source>
</reference>
<sequence length="118" mass="13342">MALWWKATIHSKQEKVLVDAHPYRKNSNRSLDSSLESRRPCCRPRASSAEAVCVGLCACCCSYCVCFWLYDVIYVLVAGRVLLCVQLCWARRSLTCCALHPPVLCFLLLCMLLRGVLL</sequence>
<gene>
    <name evidence="2" type="ORF">V7S43_001659</name>
</gene>
<keyword evidence="1" id="KW-0812">Transmembrane</keyword>
<dbReference type="EMBL" id="JBIMZQ010000002">
    <property type="protein sequence ID" value="KAL3673974.1"/>
    <property type="molecule type" value="Genomic_DNA"/>
</dbReference>
<feature type="transmembrane region" description="Helical" evidence="1">
    <location>
        <begin position="67"/>
        <end position="90"/>
    </location>
</feature>
<keyword evidence="1" id="KW-0472">Membrane</keyword>